<accession>A0ABM8MAI4</accession>
<keyword evidence="3" id="KW-1185">Reference proteome</keyword>
<protein>
    <submittedName>
        <fullName evidence="2">Uncharacterized protein</fullName>
    </submittedName>
</protein>
<feature type="transmembrane region" description="Helical" evidence="1">
    <location>
        <begin position="44"/>
        <end position="61"/>
    </location>
</feature>
<evidence type="ECO:0000256" key="1">
    <source>
        <dbReference type="SAM" id="Phobius"/>
    </source>
</evidence>
<reference evidence="2 3" key="1">
    <citation type="submission" date="2020-05" db="EMBL/GenBank/DDBJ databases">
        <authorList>
            <person name="Petersen J."/>
            <person name="Sayavedra L."/>
        </authorList>
    </citation>
    <scope>NUCLEOTIDE SEQUENCE [LARGE SCALE GENOMIC DNA]</scope>
    <source>
        <strain evidence="2">B azoricus SOX ET2 1586I</strain>
    </source>
</reference>
<evidence type="ECO:0000313" key="2">
    <source>
        <dbReference type="EMBL" id="CAB5507788.1"/>
    </source>
</evidence>
<dbReference type="Proteomes" id="UP000626656">
    <property type="component" value="Unassembled WGS sequence"/>
</dbReference>
<organism evidence="2 3">
    <name type="scientific">Bathymodiolus thermophilus thioautotrophic gill symbiont</name>
    <dbReference type="NCBI Taxonomy" id="2360"/>
    <lineage>
        <taxon>Bacteria</taxon>
        <taxon>Pseudomonadati</taxon>
        <taxon>Pseudomonadota</taxon>
        <taxon>Gammaproteobacteria</taxon>
        <taxon>sulfur-oxidizing symbionts</taxon>
    </lineage>
</organism>
<sequence>MRGLVAFGFHLMGETVFWLKSLCQLGFLCFFDFYFWIRDIMKKFIILLISIMVFYIPIAYGRDTVGICTSEDSSTAWEPAFRLNVNKESITKGELYYLPDPGTCRSASLRIPREKLVKKIIHVGFEIDFDITTHDIGTLSFDSIADFESCEVYIKYISGIFSYKARASKVCTSNRDNLQSPLD</sequence>
<keyword evidence="1" id="KW-1133">Transmembrane helix</keyword>
<proteinExistence type="predicted"/>
<gene>
    <name evidence="2" type="ORF">AZO1586I_2063</name>
</gene>
<evidence type="ECO:0000313" key="3">
    <source>
        <dbReference type="Proteomes" id="UP000626656"/>
    </source>
</evidence>
<name>A0ABM8MAI4_9GAMM</name>
<dbReference type="EMBL" id="CAHJWF010000471">
    <property type="protein sequence ID" value="CAB5507788.1"/>
    <property type="molecule type" value="Genomic_DNA"/>
</dbReference>
<keyword evidence="1" id="KW-0812">Transmembrane</keyword>
<keyword evidence="1" id="KW-0472">Membrane</keyword>
<comment type="caution">
    <text evidence="2">The sequence shown here is derived from an EMBL/GenBank/DDBJ whole genome shotgun (WGS) entry which is preliminary data.</text>
</comment>
<feature type="transmembrane region" description="Helical" evidence="1">
    <location>
        <begin position="17"/>
        <end position="37"/>
    </location>
</feature>